<reference evidence="10 11" key="1">
    <citation type="journal article" date="2023" name="bioRxiv">
        <title>An intranuclear bacterial parasite of deep-sea mussels expresses apoptosis inhibitors acquired from its host.</title>
        <authorList>
            <person name="Gonzalez Porras M.A."/>
            <person name="Assie A."/>
            <person name="Tietjen M."/>
            <person name="Violette M."/>
            <person name="Kleiner M."/>
            <person name="Gruber-Vodicka H."/>
            <person name="Dubilier N."/>
            <person name="Leisch N."/>
        </authorList>
    </citation>
    <scope>NUCLEOTIDE SEQUENCE [LARGE SCALE GENOMIC DNA]</scope>
    <source>
        <strain evidence="10">IAP13</strain>
    </source>
</reference>
<feature type="active site" description="O-isoaspartyl threonine intermediate" evidence="4">
    <location>
        <position position="13"/>
    </location>
</feature>
<evidence type="ECO:0000256" key="1">
    <source>
        <dbReference type="ARBA" id="ARBA00010518"/>
    </source>
</evidence>
<dbReference type="SFLD" id="SFLDS00057">
    <property type="entry name" value="Glutaminase/Asparaginase"/>
    <property type="match status" value="1"/>
</dbReference>
<protein>
    <recommendedName>
        <fullName evidence="2">asparaginase</fullName>
        <ecNumber evidence="2">3.5.1.1</ecNumber>
    </recommendedName>
</protein>
<dbReference type="EC" id="3.5.1.1" evidence="2"/>
<dbReference type="PRINTS" id="PR00139">
    <property type="entry name" value="ASNGLNASE"/>
</dbReference>
<feature type="domain" description="Asparaginase/glutaminase C-terminal" evidence="9">
    <location>
        <begin position="213"/>
        <end position="326"/>
    </location>
</feature>
<evidence type="ECO:0000259" key="8">
    <source>
        <dbReference type="Pfam" id="PF00710"/>
    </source>
</evidence>
<dbReference type="InterPro" id="IPR006033">
    <property type="entry name" value="AsnA_fam"/>
</dbReference>
<feature type="active site" evidence="7">
    <location>
        <position position="90"/>
    </location>
</feature>
<evidence type="ECO:0000259" key="9">
    <source>
        <dbReference type="Pfam" id="PF17763"/>
    </source>
</evidence>
<dbReference type="Pfam" id="PF00710">
    <property type="entry name" value="Asparaginase"/>
    <property type="match status" value="1"/>
</dbReference>
<dbReference type="CDD" id="cd08963">
    <property type="entry name" value="L-asparaginase_I"/>
    <property type="match status" value="1"/>
</dbReference>
<dbReference type="PANTHER" id="PTHR11707:SF28">
    <property type="entry name" value="60 KDA LYSOPHOSPHOLIPASE"/>
    <property type="match status" value="1"/>
</dbReference>
<evidence type="ECO:0000256" key="4">
    <source>
        <dbReference type="PIRSR" id="PIRSR001220-1"/>
    </source>
</evidence>
<dbReference type="NCBIfam" id="TIGR00519">
    <property type="entry name" value="asnASE_I"/>
    <property type="match status" value="1"/>
</dbReference>
<dbReference type="PROSITE" id="PS00144">
    <property type="entry name" value="ASN_GLN_ASE_1"/>
    <property type="match status" value="1"/>
</dbReference>
<dbReference type="Gene3D" id="3.40.50.1170">
    <property type="entry name" value="L-asparaginase, N-terminal domain"/>
    <property type="match status" value="1"/>
</dbReference>
<dbReference type="InterPro" id="IPR037152">
    <property type="entry name" value="L-asparaginase_N_sf"/>
</dbReference>
<evidence type="ECO:0000256" key="2">
    <source>
        <dbReference type="ARBA" id="ARBA00012920"/>
    </source>
</evidence>
<proteinExistence type="inferred from homology"/>
<dbReference type="PROSITE" id="PS00917">
    <property type="entry name" value="ASN_GLN_ASE_2"/>
    <property type="match status" value="1"/>
</dbReference>
<evidence type="ECO:0000256" key="5">
    <source>
        <dbReference type="PIRSR" id="PIRSR001220-2"/>
    </source>
</evidence>
<comment type="caution">
    <text evidence="10">The sequence shown here is derived from an EMBL/GenBank/DDBJ whole genome shotgun (WGS) entry which is preliminary data.</text>
</comment>
<dbReference type="PIRSF" id="PIRSF500176">
    <property type="entry name" value="L_ASNase"/>
    <property type="match status" value="1"/>
</dbReference>
<dbReference type="FunFam" id="3.40.50.1170:FF:000001">
    <property type="entry name" value="L-asparaginase 2"/>
    <property type="match status" value="1"/>
</dbReference>
<feature type="active site" evidence="6">
    <location>
        <position position="13"/>
    </location>
</feature>
<name>A0AA90SSG5_9GAMM</name>
<sequence length="337" mass="37217">MTKKIYVAYTGGTIGMQPSSSGYAPACNLTALLHKAIPKAVMNSLPQFHLFEYEQLVDSSNILPDNWRQMAIDIANHYEPYDGFVILHGTDTMAYSCSMLSFMLSNLQKPVIFTGSQIPLCEPNSDGLTNFIGALSAASDERLKEVCLYFNNRLFRGNRSRKQSSDDLDAFDSPNYPLLGHTEINIELNESLLWKPTGPENFQLACDTESHVLPLCLFPGISADWLKIALNQPYSAFILKTYGTGNGPDQDIKLLNVLSNTIEQGKIIVNQTQCRSGSVQQNHYAAGSAFAKAGLLSGYDSTPEALFCKLHHLFSTNLPPEQIRTLLHTNISGELTL</sequence>
<feature type="domain" description="L-asparaginase N-terminal" evidence="8">
    <location>
        <begin position="4"/>
        <end position="191"/>
    </location>
</feature>
<evidence type="ECO:0000256" key="6">
    <source>
        <dbReference type="PROSITE-ProRule" id="PRU10099"/>
    </source>
</evidence>
<dbReference type="Pfam" id="PF17763">
    <property type="entry name" value="Asparaginase_C"/>
    <property type="match status" value="1"/>
</dbReference>
<keyword evidence="11" id="KW-1185">Reference proteome</keyword>
<comment type="similarity">
    <text evidence="1">Belongs to the asparaginase 1 family.</text>
</comment>
<dbReference type="GO" id="GO:0009066">
    <property type="term" value="P:aspartate family amino acid metabolic process"/>
    <property type="evidence" value="ECO:0007669"/>
    <property type="project" value="UniProtKB-ARBA"/>
</dbReference>
<dbReference type="PROSITE" id="PS51732">
    <property type="entry name" value="ASN_GLN_ASE_3"/>
    <property type="match status" value="1"/>
</dbReference>
<dbReference type="GO" id="GO:0004067">
    <property type="term" value="F:asparaginase activity"/>
    <property type="evidence" value="ECO:0007669"/>
    <property type="project" value="UniProtKB-UniRule"/>
</dbReference>
<dbReference type="EMBL" id="JASXSV010000004">
    <property type="protein sequence ID" value="MDP0588419.1"/>
    <property type="molecule type" value="Genomic_DNA"/>
</dbReference>
<dbReference type="InterPro" id="IPR027475">
    <property type="entry name" value="Asparaginase/glutaminase_AS2"/>
</dbReference>
<keyword evidence="3" id="KW-0378">Hydrolase</keyword>
<evidence type="ECO:0000313" key="10">
    <source>
        <dbReference type="EMBL" id="MDP0588419.1"/>
    </source>
</evidence>
<dbReference type="AlphaFoldDB" id="A0AA90SSG5"/>
<dbReference type="Gene3D" id="3.40.50.40">
    <property type="match status" value="1"/>
</dbReference>
<dbReference type="PIRSF" id="PIRSF001220">
    <property type="entry name" value="L-ASNase_gatD"/>
    <property type="match status" value="1"/>
</dbReference>
<dbReference type="SUPFAM" id="SSF53774">
    <property type="entry name" value="Glutaminase/Asparaginase"/>
    <property type="match status" value="1"/>
</dbReference>
<evidence type="ECO:0000256" key="3">
    <source>
        <dbReference type="ARBA" id="ARBA00022801"/>
    </source>
</evidence>
<dbReference type="InterPro" id="IPR036152">
    <property type="entry name" value="Asp/glu_Ase-like_sf"/>
</dbReference>
<dbReference type="InterPro" id="IPR027474">
    <property type="entry name" value="L-asparaginase_N"/>
</dbReference>
<dbReference type="InterPro" id="IPR006034">
    <property type="entry name" value="Asparaginase/glutaminase-like"/>
</dbReference>
<dbReference type="FunFam" id="3.40.50.40:FF:000001">
    <property type="entry name" value="L-asparaginase 1"/>
    <property type="match status" value="1"/>
</dbReference>
<feature type="binding site" evidence="5">
    <location>
        <position position="59"/>
    </location>
    <ligand>
        <name>substrate</name>
    </ligand>
</feature>
<dbReference type="Proteomes" id="UP001178148">
    <property type="component" value="Unassembled WGS sequence"/>
</dbReference>
<evidence type="ECO:0000313" key="11">
    <source>
        <dbReference type="Proteomes" id="UP001178148"/>
    </source>
</evidence>
<dbReference type="InterPro" id="IPR020827">
    <property type="entry name" value="Asparaginase/glutaminase_AS1"/>
</dbReference>
<dbReference type="NCBIfam" id="NF006998">
    <property type="entry name" value="PRK09461.1"/>
    <property type="match status" value="1"/>
</dbReference>
<organism evidence="10 11">
    <name type="scientific">Candidatus Endonucleibacter bathymodioli</name>
    <dbReference type="NCBI Taxonomy" id="539814"/>
    <lineage>
        <taxon>Bacteria</taxon>
        <taxon>Pseudomonadati</taxon>
        <taxon>Pseudomonadota</taxon>
        <taxon>Gammaproteobacteria</taxon>
        <taxon>Oceanospirillales</taxon>
        <taxon>Endozoicomonadaceae</taxon>
        <taxon>Candidatus Endonucleibacter</taxon>
    </lineage>
</organism>
<dbReference type="InterPro" id="IPR027473">
    <property type="entry name" value="L-asparaginase_C"/>
</dbReference>
<accession>A0AA90SSG5</accession>
<dbReference type="PANTHER" id="PTHR11707">
    <property type="entry name" value="L-ASPARAGINASE"/>
    <property type="match status" value="1"/>
</dbReference>
<dbReference type="InterPro" id="IPR041725">
    <property type="entry name" value="L-asparaginase_I"/>
</dbReference>
<gene>
    <name evidence="10" type="primary">ansA</name>
    <name evidence="10" type="ORF">QS748_04220</name>
</gene>
<evidence type="ECO:0000256" key="7">
    <source>
        <dbReference type="PROSITE-ProRule" id="PRU10100"/>
    </source>
</evidence>
<dbReference type="SMART" id="SM00870">
    <property type="entry name" value="Asparaginase"/>
    <property type="match status" value="1"/>
</dbReference>
<feature type="binding site" evidence="5">
    <location>
        <begin position="90"/>
        <end position="91"/>
    </location>
    <ligand>
        <name>substrate</name>
    </ligand>
</feature>
<dbReference type="InterPro" id="IPR040919">
    <property type="entry name" value="Asparaginase_C"/>
</dbReference>